<dbReference type="AlphaFoldDB" id="A0A1G5M9N2"/>
<proteinExistence type="predicted"/>
<keyword evidence="5 6" id="KW-0408">Iron</keyword>
<dbReference type="PANTHER" id="PTHR11961">
    <property type="entry name" value="CYTOCHROME C"/>
    <property type="match status" value="1"/>
</dbReference>
<evidence type="ECO:0000256" key="6">
    <source>
        <dbReference type="PROSITE-ProRule" id="PRU00433"/>
    </source>
</evidence>
<dbReference type="SUPFAM" id="SSF46626">
    <property type="entry name" value="Cytochrome c"/>
    <property type="match status" value="1"/>
</dbReference>
<evidence type="ECO:0000256" key="7">
    <source>
        <dbReference type="SAM" id="SignalP"/>
    </source>
</evidence>
<dbReference type="GO" id="GO:0009055">
    <property type="term" value="F:electron transfer activity"/>
    <property type="evidence" value="ECO:0007669"/>
    <property type="project" value="InterPro"/>
</dbReference>
<feature type="domain" description="Cytochrome c" evidence="8">
    <location>
        <begin position="25"/>
        <end position="128"/>
    </location>
</feature>
<evidence type="ECO:0000256" key="2">
    <source>
        <dbReference type="ARBA" id="ARBA00022617"/>
    </source>
</evidence>
<dbReference type="InterPro" id="IPR002327">
    <property type="entry name" value="Cyt_c_1A/1B"/>
</dbReference>
<evidence type="ECO:0000313" key="10">
    <source>
        <dbReference type="Proteomes" id="UP000199347"/>
    </source>
</evidence>
<evidence type="ECO:0000256" key="1">
    <source>
        <dbReference type="ARBA" id="ARBA00022448"/>
    </source>
</evidence>
<dbReference type="RefSeq" id="WP_092809097.1">
    <property type="nucleotide sequence ID" value="NZ_FMVW01000001.1"/>
</dbReference>
<evidence type="ECO:0000256" key="3">
    <source>
        <dbReference type="ARBA" id="ARBA00022723"/>
    </source>
</evidence>
<dbReference type="OrthoDB" id="9805828at2"/>
<feature type="chain" id="PRO_5011769304" evidence="7">
    <location>
        <begin position="23"/>
        <end position="145"/>
    </location>
</feature>
<organism evidence="9 10">
    <name type="scientific">Afifella marina DSM 2698</name>
    <dbReference type="NCBI Taxonomy" id="1120955"/>
    <lineage>
        <taxon>Bacteria</taxon>
        <taxon>Pseudomonadati</taxon>
        <taxon>Pseudomonadota</taxon>
        <taxon>Alphaproteobacteria</taxon>
        <taxon>Hyphomicrobiales</taxon>
        <taxon>Afifellaceae</taxon>
        <taxon>Afifella</taxon>
    </lineage>
</organism>
<dbReference type="PROSITE" id="PS51007">
    <property type="entry name" value="CYTC"/>
    <property type="match status" value="1"/>
</dbReference>
<name>A0A1G5M9N2_AFIMA</name>
<dbReference type="InterPro" id="IPR036909">
    <property type="entry name" value="Cyt_c-like_dom_sf"/>
</dbReference>
<evidence type="ECO:0000259" key="8">
    <source>
        <dbReference type="PROSITE" id="PS51007"/>
    </source>
</evidence>
<dbReference type="PRINTS" id="PR00604">
    <property type="entry name" value="CYTCHRMECIAB"/>
</dbReference>
<dbReference type="EMBL" id="FMVW01000001">
    <property type="protein sequence ID" value="SCZ21504.1"/>
    <property type="molecule type" value="Genomic_DNA"/>
</dbReference>
<dbReference type="GO" id="GO:0046872">
    <property type="term" value="F:metal ion binding"/>
    <property type="evidence" value="ECO:0007669"/>
    <property type="project" value="UniProtKB-KW"/>
</dbReference>
<dbReference type="Proteomes" id="UP000199347">
    <property type="component" value="Unassembled WGS sequence"/>
</dbReference>
<keyword evidence="3 6" id="KW-0479">Metal-binding</keyword>
<keyword evidence="1" id="KW-0813">Transport</keyword>
<feature type="signal peptide" evidence="7">
    <location>
        <begin position="1"/>
        <end position="22"/>
    </location>
</feature>
<gene>
    <name evidence="9" type="ORF">SAMN03080610_00275</name>
</gene>
<evidence type="ECO:0000313" key="9">
    <source>
        <dbReference type="EMBL" id="SCZ21504.1"/>
    </source>
</evidence>
<accession>A0A1G5M9N2</accession>
<evidence type="ECO:0000256" key="5">
    <source>
        <dbReference type="ARBA" id="ARBA00023004"/>
    </source>
</evidence>
<dbReference type="GO" id="GO:0020037">
    <property type="term" value="F:heme binding"/>
    <property type="evidence" value="ECO:0007669"/>
    <property type="project" value="InterPro"/>
</dbReference>
<keyword evidence="4" id="KW-0249">Electron transport</keyword>
<protein>
    <submittedName>
        <fullName evidence="9">Cytochrome c</fullName>
    </submittedName>
</protein>
<keyword evidence="10" id="KW-1185">Reference proteome</keyword>
<reference evidence="9 10" key="1">
    <citation type="submission" date="2016-10" db="EMBL/GenBank/DDBJ databases">
        <authorList>
            <person name="de Groot N.N."/>
        </authorList>
    </citation>
    <scope>NUCLEOTIDE SEQUENCE [LARGE SCALE GENOMIC DNA]</scope>
    <source>
        <strain evidence="9 10">DSM 2698</strain>
    </source>
</reference>
<sequence>MIRISAAALGIAAILAAGSAYAQDDLVAAGEKVYKQCHACHSVGEGAKNRVGPEQNNLFGRVAGSLPDFRYSDAMKSAGENGLVWTEKSLHEYLKNPRAYVPKTKMIFAGLKKPEDIDAVIAYLKTFDTDGMPDPDASTYTPPNG</sequence>
<evidence type="ECO:0000256" key="4">
    <source>
        <dbReference type="ARBA" id="ARBA00022982"/>
    </source>
</evidence>
<dbReference type="STRING" id="1120955.SAMN03080610_00275"/>
<dbReference type="Pfam" id="PF00034">
    <property type="entry name" value="Cytochrom_C"/>
    <property type="match status" value="1"/>
</dbReference>
<dbReference type="InterPro" id="IPR009056">
    <property type="entry name" value="Cyt_c-like_dom"/>
</dbReference>
<keyword evidence="2 6" id="KW-0349">Heme</keyword>
<dbReference type="Gene3D" id="1.10.760.10">
    <property type="entry name" value="Cytochrome c-like domain"/>
    <property type="match status" value="1"/>
</dbReference>
<keyword evidence="7" id="KW-0732">Signal</keyword>